<evidence type="ECO:0000313" key="2">
    <source>
        <dbReference type="EMBL" id="PSL56998.1"/>
    </source>
</evidence>
<organism evidence="2 3">
    <name type="scientific">Saccharothrix carnea</name>
    <dbReference type="NCBI Taxonomy" id="1280637"/>
    <lineage>
        <taxon>Bacteria</taxon>
        <taxon>Bacillati</taxon>
        <taxon>Actinomycetota</taxon>
        <taxon>Actinomycetes</taxon>
        <taxon>Pseudonocardiales</taxon>
        <taxon>Pseudonocardiaceae</taxon>
        <taxon>Saccharothrix</taxon>
    </lineage>
</organism>
<keyword evidence="3" id="KW-1185">Reference proteome</keyword>
<comment type="caution">
    <text evidence="2">The sequence shown here is derived from an EMBL/GenBank/DDBJ whole genome shotgun (WGS) entry which is preliminary data.</text>
</comment>
<accession>A0A2P8IEU6</accession>
<dbReference type="EMBL" id="PYAX01000003">
    <property type="protein sequence ID" value="PSL56998.1"/>
    <property type="molecule type" value="Genomic_DNA"/>
</dbReference>
<feature type="compositionally biased region" description="Gly residues" evidence="1">
    <location>
        <begin position="207"/>
        <end position="220"/>
    </location>
</feature>
<feature type="compositionally biased region" description="Basic and acidic residues" evidence="1">
    <location>
        <begin position="189"/>
        <end position="201"/>
    </location>
</feature>
<reference evidence="2 3" key="1">
    <citation type="submission" date="2018-03" db="EMBL/GenBank/DDBJ databases">
        <title>Genomic Encyclopedia of Type Strains, Phase III (KMG-III): the genomes of soil and plant-associated and newly described type strains.</title>
        <authorList>
            <person name="Whitman W."/>
        </authorList>
    </citation>
    <scope>NUCLEOTIDE SEQUENCE [LARGE SCALE GENOMIC DNA]</scope>
    <source>
        <strain evidence="2 3">CGMCC 4.7097</strain>
    </source>
</reference>
<evidence type="ECO:0000313" key="3">
    <source>
        <dbReference type="Proteomes" id="UP000241118"/>
    </source>
</evidence>
<protein>
    <submittedName>
        <fullName evidence="2">Uncharacterized protein</fullName>
    </submittedName>
</protein>
<gene>
    <name evidence="2" type="ORF">B0I31_103758</name>
</gene>
<dbReference type="Proteomes" id="UP000241118">
    <property type="component" value="Unassembled WGS sequence"/>
</dbReference>
<dbReference type="AlphaFoldDB" id="A0A2P8IEU6"/>
<proteinExistence type="predicted"/>
<feature type="region of interest" description="Disordered" evidence="1">
    <location>
        <begin position="164"/>
        <end position="288"/>
    </location>
</feature>
<name>A0A2P8IEU6_SACCR</name>
<evidence type="ECO:0000256" key="1">
    <source>
        <dbReference type="SAM" id="MobiDB-lite"/>
    </source>
</evidence>
<sequence>MMIGRATPTGLRGRGHRVRAVASNALKGVGIDPAAERSCTTWSTFLRSEAERATGLRFLRDPPLTDARLYVLAVIEQPAAESEYSAPLRTQPPLGHQAIMNLVMDLDDADSSTRFMVRDRDGRYRALFDDISPTQTSGSFSAVSGVTADRHDRELRPNISTRTARPHVDSGITGTPFRGRTPAFITTPDRVESSVHTDRRSGAVAGPDGGRGLAGSGGAPSGPPRPATPVRCRGRTVVPGATTPPPTPHSLPAAATPRQPRPAPRRHTRPAIATARLARSVAPGSPTR</sequence>